<evidence type="ECO:0000256" key="1">
    <source>
        <dbReference type="SAM" id="MobiDB-lite"/>
    </source>
</evidence>
<proteinExistence type="predicted"/>
<keyword evidence="4" id="KW-1185">Reference proteome</keyword>
<feature type="compositionally biased region" description="Basic and acidic residues" evidence="1">
    <location>
        <begin position="296"/>
        <end position="306"/>
    </location>
</feature>
<feature type="compositionally biased region" description="Basic and acidic residues" evidence="1">
    <location>
        <begin position="340"/>
        <end position="350"/>
    </location>
</feature>
<feature type="compositionally biased region" description="Polar residues" evidence="1">
    <location>
        <begin position="31"/>
        <end position="40"/>
    </location>
</feature>
<evidence type="ECO:0000313" key="4">
    <source>
        <dbReference type="Proteomes" id="UP001352852"/>
    </source>
</evidence>
<organism evidence="3 4">
    <name type="scientific">Characodon lateralis</name>
    <dbReference type="NCBI Taxonomy" id="208331"/>
    <lineage>
        <taxon>Eukaryota</taxon>
        <taxon>Metazoa</taxon>
        <taxon>Chordata</taxon>
        <taxon>Craniata</taxon>
        <taxon>Vertebrata</taxon>
        <taxon>Euteleostomi</taxon>
        <taxon>Actinopterygii</taxon>
        <taxon>Neopterygii</taxon>
        <taxon>Teleostei</taxon>
        <taxon>Neoteleostei</taxon>
        <taxon>Acanthomorphata</taxon>
        <taxon>Ovalentaria</taxon>
        <taxon>Atherinomorphae</taxon>
        <taxon>Cyprinodontiformes</taxon>
        <taxon>Goodeidae</taxon>
        <taxon>Characodon</taxon>
    </lineage>
</organism>
<feature type="compositionally biased region" description="Low complexity" evidence="1">
    <location>
        <begin position="269"/>
        <end position="279"/>
    </location>
</feature>
<keyword evidence="2" id="KW-0812">Transmembrane</keyword>
<accession>A0ABU7D3I2</accession>
<keyword evidence="2" id="KW-1133">Transmembrane helix</keyword>
<dbReference type="EMBL" id="JAHUTJ010016498">
    <property type="protein sequence ID" value="MED6269723.1"/>
    <property type="molecule type" value="Genomic_DNA"/>
</dbReference>
<sequence length="420" mass="44097">MSPQQQRGIKAPALPAGLPVFGRPAHFNKPNRLSSNPDKSLSIWSTFKGARLIRSAGTHSRHADRTGSLLASHTKALDDTQIEGTGETETDPVADGEADAATVTEVAQVESESETNNDPEPVTDPELAVDPELTTDPEPAMDSETTRDPGPTSESDPVADPEQTPEPEQVADPELTDAPELVAELEEGGEESAISTTPAEIAEPVAPTEADEEPPTEVTETVAPIEEHSGVVTPAAGETVAPGVTPAVAAEIDAPATPQDADSEVPKQTTAAEPEVATPAPTPPANGIKPEEDEETSQKTIDDSMKGEKIGRKIIQIVQKEVEKIIQPNDDEDPNINASADKDAQSRDGGSKPLAAILSSIIVSAVGAVTGYFAYQKRKLCFKKGQEADEVAEVKVDKADVADAKSDPQESNTLLNSSQP</sequence>
<feature type="compositionally biased region" description="Acidic residues" evidence="1">
    <location>
        <begin position="157"/>
        <end position="190"/>
    </location>
</feature>
<evidence type="ECO:0000313" key="3">
    <source>
        <dbReference type="EMBL" id="MED6269723.1"/>
    </source>
</evidence>
<evidence type="ECO:0000256" key="2">
    <source>
        <dbReference type="SAM" id="Phobius"/>
    </source>
</evidence>
<gene>
    <name evidence="3" type="ORF">CHARACLAT_002562</name>
</gene>
<protein>
    <submittedName>
        <fullName evidence="3">Uncharacterized protein</fullName>
    </submittedName>
</protein>
<dbReference type="Proteomes" id="UP001352852">
    <property type="component" value="Unassembled WGS sequence"/>
</dbReference>
<name>A0ABU7D3I2_9TELE</name>
<keyword evidence="2" id="KW-0472">Membrane</keyword>
<feature type="transmembrane region" description="Helical" evidence="2">
    <location>
        <begin position="354"/>
        <end position="375"/>
    </location>
</feature>
<reference evidence="3 4" key="1">
    <citation type="submission" date="2021-06" db="EMBL/GenBank/DDBJ databases">
        <authorList>
            <person name="Palmer J.M."/>
        </authorList>
    </citation>
    <scope>NUCLEOTIDE SEQUENCE [LARGE SCALE GENOMIC DNA]</scope>
    <source>
        <strain evidence="3 4">CL_MEX2019</strain>
        <tissue evidence="3">Muscle</tissue>
    </source>
</reference>
<feature type="region of interest" description="Disordered" evidence="1">
    <location>
        <begin position="325"/>
        <end position="351"/>
    </location>
</feature>
<feature type="region of interest" description="Disordered" evidence="1">
    <location>
        <begin position="56"/>
        <end position="238"/>
    </location>
</feature>
<feature type="region of interest" description="Disordered" evidence="1">
    <location>
        <begin position="1"/>
        <end position="40"/>
    </location>
</feature>
<comment type="caution">
    <text evidence="3">The sequence shown here is derived from an EMBL/GenBank/DDBJ whole genome shotgun (WGS) entry which is preliminary data.</text>
</comment>
<feature type="compositionally biased region" description="Acidic residues" evidence="1">
    <location>
        <begin position="86"/>
        <end position="98"/>
    </location>
</feature>
<feature type="compositionally biased region" description="Acidic residues" evidence="1">
    <location>
        <begin position="111"/>
        <end position="141"/>
    </location>
</feature>
<feature type="region of interest" description="Disordered" evidence="1">
    <location>
        <begin position="251"/>
        <end position="306"/>
    </location>
</feature>